<evidence type="ECO:0000313" key="2">
    <source>
        <dbReference type="EMBL" id="AEE45811.1"/>
    </source>
</evidence>
<keyword evidence="1" id="KW-0175">Coiled coil</keyword>
<dbReference type="eggNOG" id="ENOG5032TBA">
    <property type="taxonomic scope" value="Bacteria"/>
</dbReference>
<dbReference type="Proteomes" id="UP000008460">
    <property type="component" value="Chromosome"/>
</dbReference>
<accession>F4H8D0</accession>
<evidence type="ECO:0000313" key="3">
    <source>
        <dbReference type="Proteomes" id="UP000008460"/>
    </source>
</evidence>
<keyword evidence="3" id="KW-1185">Reference proteome</keyword>
<dbReference type="HOGENOM" id="CLU_072020_0_1_11"/>
<gene>
    <name evidence="2" type="ordered locus">Celf_1679</name>
</gene>
<evidence type="ECO:0008006" key="4">
    <source>
        <dbReference type="Google" id="ProtNLM"/>
    </source>
</evidence>
<dbReference type="KEGG" id="cfi:Celf_1679"/>
<dbReference type="EMBL" id="CP002666">
    <property type="protein sequence ID" value="AEE45811.1"/>
    <property type="molecule type" value="Genomic_DNA"/>
</dbReference>
<sequence length="342" mass="34813">MIDFRYHIVSLISVFLALAVGIALGAGPLKETIGDTLTGQVEQLRTEKDELRAELDRTADDLGHAAAYIDAAGPRLLDGSLTDRRVAVVALGEVDESVRTAVDDRLAQAGASVTAHVTLTESWTEADLDSFRQALGGQLVGYLSPGLADDAGVQEELAAALVQGLVAANPAAPDTLASDSGFLLELLSGGDYPLVTLQDPVETPADAVVILAPSDLPTGEDSSADPAGSEDVLSAWLAVVAAAQERSEGAVLAEGPRGDGRLVDAVLADDELADELTTVSGAHLVTGQVSTPLALAARIAGENGHYGFGDGETPLPTAVTLPAVDRAPTAEGEPGGTDGAQG</sequence>
<dbReference type="Pfam" id="PF11382">
    <property type="entry name" value="MctB"/>
    <property type="match status" value="1"/>
</dbReference>
<organism evidence="2 3">
    <name type="scientific">Cellulomonas fimi (strain ATCC 484 / DSM 20113 / JCM 1341 / CCUG 24087 / LMG 16345 / NBRC 15513 / NCIMB 8980 / NCTC 7547 / NRS-133)</name>
    <dbReference type="NCBI Taxonomy" id="590998"/>
    <lineage>
        <taxon>Bacteria</taxon>
        <taxon>Bacillati</taxon>
        <taxon>Actinomycetota</taxon>
        <taxon>Actinomycetes</taxon>
        <taxon>Micrococcales</taxon>
        <taxon>Cellulomonadaceae</taxon>
        <taxon>Cellulomonas</taxon>
    </lineage>
</organism>
<dbReference type="STRING" id="590998.Celf_1679"/>
<reference evidence="2 3" key="1">
    <citation type="submission" date="2011-04" db="EMBL/GenBank/DDBJ databases">
        <title>Complete sequence of Cellulomonas fimi ATCC 484.</title>
        <authorList>
            <consortium name="US DOE Joint Genome Institute"/>
            <person name="Lucas S."/>
            <person name="Han J."/>
            <person name="Lapidus A."/>
            <person name="Cheng J.-F."/>
            <person name="Goodwin L."/>
            <person name="Pitluck S."/>
            <person name="Peters L."/>
            <person name="Chertkov O."/>
            <person name="Detter J.C."/>
            <person name="Han C."/>
            <person name="Tapia R."/>
            <person name="Land M."/>
            <person name="Hauser L."/>
            <person name="Kyrpides N."/>
            <person name="Ivanova N."/>
            <person name="Ovchinnikova G."/>
            <person name="Pagani I."/>
            <person name="Mead D."/>
            <person name="Brumm P."/>
            <person name="Woyke T."/>
        </authorList>
    </citation>
    <scope>NUCLEOTIDE SEQUENCE [LARGE SCALE GENOMIC DNA]</scope>
    <source>
        <strain evidence="3">ATCC 484 / DSM 20113 / JCM 1341 / NBRC 15513 / NCIMB 8980 / NCTC 7547</strain>
    </source>
</reference>
<protein>
    <recommendedName>
        <fullName evidence="4">Copper transporter</fullName>
    </recommendedName>
</protein>
<evidence type="ECO:0000256" key="1">
    <source>
        <dbReference type="SAM" id="Coils"/>
    </source>
</evidence>
<dbReference type="RefSeq" id="WP_013770837.1">
    <property type="nucleotide sequence ID" value="NC_015514.1"/>
</dbReference>
<feature type="coiled-coil region" evidence="1">
    <location>
        <begin position="34"/>
        <end position="61"/>
    </location>
</feature>
<proteinExistence type="predicted"/>
<dbReference type="AlphaFoldDB" id="F4H8D0"/>
<name>F4H8D0_CELFA</name>
<dbReference type="InterPro" id="IPR021522">
    <property type="entry name" value="MctB"/>
</dbReference>
<dbReference type="GO" id="GO:0016020">
    <property type="term" value="C:membrane"/>
    <property type="evidence" value="ECO:0007669"/>
    <property type="project" value="InterPro"/>
</dbReference>
<dbReference type="GO" id="GO:0055070">
    <property type="term" value="P:copper ion homeostasis"/>
    <property type="evidence" value="ECO:0007669"/>
    <property type="project" value="InterPro"/>
</dbReference>